<accession>A0A0R3RXQ7</accession>
<keyword evidence="3" id="KW-0808">Transferase</keyword>
<keyword evidence="7" id="KW-1185">Reference proteome</keyword>
<dbReference type="GO" id="GO:0052905">
    <property type="term" value="F:tRNA (guanosine(9)-N1)-methyltransferase activity"/>
    <property type="evidence" value="ECO:0007669"/>
    <property type="project" value="UniProtKB-EC"/>
</dbReference>
<keyword evidence="4" id="KW-0949">S-adenosyl-L-methionine</keyword>
<evidence type="ECO:0000256" key="4">
    <source>
        <dbReference type="ARBA" id="ARBA00022691"/>
    </source>
</evidence>
<keyword evidence="2" id="KW-0489">Methyltransferase</keyword>
<proteinExistence type="predicted"/>
<dbReference type="AlphaFoldDB" id="A0A0R3RXQ7"/>
<evidence type="ECO:0000256" key="1">
    <source>
        <dbReference type="ARBA" id="ARBA00012797"/>
    </source>
</evidence>
<dbReference type="EC" id="2.1.1.221" evidence="1"/>
<dbReference type="InterPro" id="IPR028564">
    <property type="entry name" value="MT_TRM10-typ"/>
</dbReference>
<dbReference type="Proteomes" id="UP000050640">
    <property type="component" value="Unplaced"/>
</dbReference>
<dbReference type="GO" id="GO:0005654">
    <property type="term" value="C:nucleoplasm"/>
    <property type="evidence" value="ECO:0007669"/>
    <property type="project" value="TreeGrafter"/>
</dbReference>
<evidence type="ECO:0000256" key="3">
    <source>
        <dbReference type="ARBA" id="ARBA00022679"/>
    </source>
</evidence>
<comment type="catalytic activity">
    <reaction evidence="5">
        <text>guanosine(9) in tRNA + S-adenosyl-L-methionine = N(1)-methylguanosine(9) in tRNA + S-adenosyl-L-homocysteine + H(+)</text>
        <dbReference type="Rhea" id="RHEA:43156"/>
        <dbReference type="Rhea" id="RHEA-COMP:10367"/>
        <dbReference type="Rhea" id="RHEA-COMP:10368"/>
        <dbReference type="ChEBI" id="CHEBI:15378"/>
        <dbReference type="ChEBI" id="CHEBI:57856"/>
        <dbReference type="ChEBI" id="CHEBI:59789"/>
        <dbReference type="ChEBI" id="CHEBI:73542"/>
        <dbReference type="ChEBI" id="CHEBI:74269"/>
        <dbReference type="EC" id="2.1.1.221"/>
    </reaction>
</comment>
<name>A0A0R3RXQ7_9BILA</name>
<evidence type="ECO:0000256" key="5">
    <source>
        <dbReference type="ARBA" id="ARBA00048434"/>
    </source>
</evidence>
<feature type="domain" description="SAM-dependent MTase TRM10-type" evidence="6">
    <location>
        <begin position="411"/>
        <end position="603"/>
    </location>
</feature>
<dbReference type="PANTHER" id="PTHR13563:SF13">
    <property type="entry name" value="TRNA METHYLTRANSFERASE 10 HOMOLOG A"/>
    <property type="match status" value="1"/>
</dbReference>
<dbReference type="GO" id="GO:0002939">
    <property type="term" value="P:tRNA N1-guanine methylation"/>
    <property type="evidence" value="ECO:0007669"/>
    <property type="project" value="TreeGrafter"/>
</dbReference>
<dbReference type="InterPro" id="IPR007356">
    <property type="entry name" value="tRNA_m1G_MeTrfase_euk"/>
</dbReference>
<dbReference type="GO" id="GO:0000049">
    <property type="term" value="F:tRNA binding"/>
    <property type="evidence" value="ECO:0007669"/>
    <property type="project" value="TreeGrafter"/>
</dbReference>
<dbReference type="InterPro" id="IPR038459">
    <property type="entry name" value="MT_TRM10-typ_sf"/>
</dbReference>
<evidence type="ECO:0000313" key="7">
    <source>
        <dbReference type="Proteomes" id="UP000050640"/>
    </source>
</evidence>
<sequence length="626" mass="73026">MKITTNGVITVGVWRKGRMTSGCLVKNLKAVTNLAPHPIITWDRAERIQRNKEIWDNKNSIVHRLPDHYKKRYWEFVLSEAEPVHYRKPTSRYEWDAKRRTMVETEDYPIIGFHPPEADNGLWGGETVIKGYIQSRPYTKKKILPRHWVPHFFFPHLKNVVTYSEVLNKHMKITMTERTCRLVDQHFGLDLYLLETPEIDIASKLGNKLKREILLLLAKGTYYSNDPERHNYIKRKYAKFVIPLEEAEWIGLDLNEACRKQQEIEESIKPIPEKYKFELDLVKRLASGEENPDHDKIIKELESESVVGQKARKLMQGTTQRYVLEDKSETVTGIGADENAVIQKIGSGDMGVNQALDGADVTHTKKCLSKKQMRKLRKEQQKLFRRKDRRARERMRRKLKRAAQRETGFVKPKRANISRMEDSKCKQRVAIDMQFESLMRPKDVRHLFVQLAHAYAVNRRAENPLQFSVVGFSGPQNKLFFDNPNNHHWDVIFEEQPLDAVFEKNEIVYLTADSENSLQTLDSSKVYVIGGLLDHNSLKGHCLKLAIEKGYAHARLPIAEYIVLQTRKVLTVNQVFEILLRYTENQSWKKSFLDVIPRRKGIVDSSECSKNIENNDNIEEQKNIRN</sequence>
<evidence type="ECO:0000256" key="2">
    <source>
        <dbReference type="ARBA" id="ARBA00022603"/>
    </source>
</evidence>
<evidence type="ECO:0000313" key="8">
    <source>
        <dbReference type="WBParaSite" id="EEL_0000701401-mRNA-1"/>
    </source>
</evidence>
<dbReference type="Gene3D" id="3.40.1280.30">
    <property type="match status" value="1"/>
</dbReference>
<dbReference type="PANTHER" id="PTHR13563">
    <property type="entry name" value="TRNA (GUANINE-9-) METHYLTRANSFERASE"/>
    <property type="match status" value="1"/>
</dbReference>
<dbReference type="FunFam" id="3.40.1280.30:FF:000001">
    <property type="entry name" value="tRNA methyltransferase 10 homolog A"/>
    <property type="match status" value="1"/>
</dbReference>
<protein>
    <recommendedName>
        <fullName evidence="1">tRNA (guanine(9)-N(1))-methyltransferase</fullName>
        <ecNumber evidence="1">2.1.1.221</ecNumber>
    </recommendedName>
</protein>
<dbReference type="WBParaSite" id="EEL_0000701401-mRNA-1">
    <property type="protein sequence ID" value="EEL_0000701401-mRNA-1"/>
    <property type="gene ID" value="EEL_0000701401"/>
</dbReference>
<dbReference type="PROSITE" id="PS51675">
    <property type="entry name" value="SAM_MT_TRM10"/>
    <property type="match status" value="1"/>
</dbReference>
<dbReference type="STRING" id="1147741.A0A0R3RXQ7"/>
<reference evidence="8" key="1">
    <citation type="submission" date="2017-02" db="UniProtKB">
        <authorList>
            <consortium name="WormBaseParasite"/>
        </authorList>
    </citation>
    <scope>IDENTIFICATION</scope>
</reference>
<evidence type="ECO:0000259" key="6">
    <source>
        <dbReference type="PROSITE" id="PS51675"/>
    </source>
</evidence>
<organism evidence="7 8">
    <name type="scientific">Elaeophora elaphi</name>
    <dbReference type="NCBI Taxonomy" id="1147741"/>
    <lineage>
        <taxon>Eukaryota</taxon>
        <taxon>Metazoa</taxon>
        <taxon>Ecdysozoa</taxon>
        <taxon>Nematoda</taxon>
        <taxon>Chromadorea</taxon>
        <taxon>Rhabditida</taxon>
        <taxon>Spirurina</taxon>
        <taxon>Spiruromorpha</taxon>
        <taxon>Filarioidea</taxon>
        <taxon>Onchocercidae</taxon>
        <taxon>Elaeophora</taxon>
    </lineage>
</organism>